<keyword evidence="2" id="KW-0813">Transport</keyword>
<evidence type="ECO:0000256" key="10">
    <source>
        <dbReference type="SAM" id="Phobius"/>
    </source>
</evidence>
<evidence type="ECO:0000259" key="12">
    <source>
        <dbReference type="PROSITE" id="PS51847"/>
    </source>
</evidence>
<keyword evidence="7" id="KW-0446">Lipid-binding</keyword>
<dbReference type="AlphaFoldDB" id="A0A9P8AG08"/>
<dbReference type="CDD" id="cd21678">
    <property type="entry name" value="SMP_TCB"/>
    <property type="match status" value="1"/>
</dbReference>
<protein>
    <submittedName>
        <fullName evidence="13">Uncharacterized protein</fullName>
    </submittedName>
</protein>
<feature type="domain" description="C2" evidence="11">
    <location>
        <begin position="356"/>
        <end position="478"/>
    </location>
</feature>
<dbReference type="Pfam" id="PF24920">
    <property type="entry name" value="C2_TCB1"/>
    <property type="match status" value="1"/>
</dbReference>
<dbReference type="PANTHER" id="PTHR46980:SF2">
    <property type="entry name" value="TRICALBIN-1-RELATED"/>
    <property type="match status" value="1"/>
</dbReference>
<dbReference type="InterPro" id="IPR037761">
    <property type="entry name" value="C2A_Tricalbin"/>
</dbReference>
<dbReference type="InterPro" id="IPR000008">
    <property type="entry name" value="C2_dom"/>
</dbReference>
<dbReference type="PIRSF" id="PIRSF037232">
    <property type="entry name" value="Tricalbin"/>
    <property type="match status" value="1"/>
</dbReference>
<dbReference type="Pfam" id="PF25669">
    <property type="entry name" value="SMP_MUG190-like"/>
    <property type="match status" value="1"/>
</dbReference>
<dbReference type="RefSeq" id="XP_043047125.1">
    <property type="nucleotide sequence ID" value="XM_043193706.1"/>
</dbReference>
<dbReference type="InterPro" id="IPR017147">
    <property type="entry name" value="Tricalbin"/>
</dbReference>
<dbReference type="OrthoDB" id="1029639at2759"/>
<evidence type="ECO:0000256" key="2">
    <source>
        <dbReference type="ARBA" id="ARBA00022448"/>
    </source>
</evidence>
<dbReference type="PANTHER" id="PTHR46980">
    <property type="entry name" value="TRICALBIN-1-RELATED"/>
    <property type="match status" value="1"/>
</dbReference>
<name>A0A9P8AG08_9ASCO</name>
<keyword evidence="5 10" id="KW-1133">Transmembrane helix</keyword>
<dbReference type="Gene3D" id="2.60.40.150">
    <property type="entry name" value="C2 domain"/>
    <property type="match status" value="4"/>
</dbReference>
<dbReference type="GO" id="GO:0061817">
    <property type="term" value="P:endoplasmic reticulum-plasma membrane tethering"/>
    <property type="evidence" value="ECO:0007669"/>
    <property type="project" value="InterPro"/>
</dbReference>
<sequence>MSTNPNEVLFPPEQVPAGQPPIKEQKEPELVPSPNYDLSQATTKPVPRLSVEPTYRGWKEVGGWEHDDVLTAEDESIDLLAKTTVFDNLLPPVIYGDWYHNVGYLIVGALLSWIIGWFRFSTAPLFFVAITFSILYRASVRKYRTNLRHLAQREFTVRQIENDYETMDWLNIFLEKFWYFLEPSVSQIVCDQVNPILASSPAPGFIKKLWIDSFTAGTKPPRIDFVKTLPGTDEDVVVMDWICSFTPNNLTDSNGKQMKNNVNQKIVVKADLFGIPIPVSVSDISFRSSLRVRMRMMSAFPHIETINVTLLEAPDFDFNCQLFGDTIFNSEVLNFPGLYPLIHQMVKKYAGPILFTPISFQLNVQQLMAGHSLNSAIGVLGVTVKSAKGLKSFANVGGTLDPYLTMGFNNVVLAQTPNKSSTRSPVWNETFYFPISSLSEPLEINVFDKNKTIADTMFGGIQLDLYLMRDNKTQDFTSSFIRNNKVVGELLYSLQFMPSLEAQRQPDGAVIPPPDLNTGIALINVSTAKRLKGVKPDTPPNTYVELWVNNELVSTSKTFKKNANPAYNVSKEMIIEHRAKSRVKLVLKSSDNDKVMGTIRSTLNNLIDGTQVGQTWQPFANGGEVQILTSWKPVELDYVTSTGGYTPPIGVVRVCVKKAEDLRNLETIGKVDPYVRLLVNGIQRGRTAAADSTLNPTWNEVHYITVSSPNQRLNIEVMDVEAHSPDRTLGSFNVGLSEIIHRDDKGNYIEYVDSEDREGKLIHKKGPKGVVTYELSFFPVKPVMSLEDLKYEEIAKAKEEELRKKKQEELAKQGGDAKTATVDDTAEVEDFVDTSKAHLSLEQLLEYTSGVLVFEFSNILLVKDGCYLQAYFDTHGHADYTSQKFKSKRIDVGTTGDVIINELEWSSAMFRLVKKEGANRAEKSLAEITVPTMQLLKNGYHKPFTLDLNGSRVDVQVQWIPIVYATQFPIQDSFKNCGVLTAEVLRATDLVASDRNGKSDPYIKLYLNSESDNFLKTKTIKKDLNPTWNTFETVKVFNLHDATIKVVCMDWDMADDDDLIGTGIVEMKNVKLGEEVGVPLTFEEEGDGGVAYLRFSFKPEILFNARAATTTPFGVASGVGLGAVKGVGKGVEGVGKVGKGIGGVLLKPFGKKDKDKDND</sequence>
<dbReference type="InterPro" id="IPR035892">
    <property type="entry name" value="C2_domain_sf"/>
</dbReference>
<evidence type="ECO:0000256" key="7">
    <source>
        <dbReference type="ARBA" id="ARBA00023121"/>
    </source>
</evidence>
<feature type="region of interest" description="Disordered" evidence="9">
    <location>
        <begin position="1"/>
        <end position="41"/>
    </location>
</feature>
<evidence type="ECO:0000256" key="1">
    <source>
        <dbReference type="ARBA" id="ARBA00004370"/>
    </source>
</evidence>
<evidence type="ECO:0000256" key="6">
    <source>
        <dbReference type="ARBA" id="ARBA00023055"/>
    </source>
</evidence>
<evidence type="ECO:0000256" key="3">
    <source>
        <dbReference type="ARBA" id="ARBA00022692"/>
    </source>
</evidence>
<feature type="domain" description="C2" evidence="11">
    <location>
        <begin position="628"/>
        <end position="751"/>
    </location>
</feature>
<keyword evidence="3 10" id="KW-0812">Transmembrane</keyword>
<evidence type="ECO:0000256" key="9">
    <source>
        <dbReference type="SAM" id="MobiDB-lite"/>
    </source>
</evidence>
<keyword evidence="8 10" id="KW-0472">Membrane</keyword>
<dbReference type="GO" id="GO:0016020">
    <property type="term" value="C:membrane"/>
    <property type="evidence" value="ECO:0007669"/>
    <property type="project" value="UniProtKB-SubCell"/>
</dbReference>
<comment type="subcellular location">
    <subcellularLocation>
        <location evidence="1">Membrane</location>
    </subcellularLocation>
</comment>
<dbReference type="PROSITE" id="PS50004">
    <property type="entry name" value="C2"/>
    <property type="match status" value="4"/>
</dbReference>
<dbReference type="GO" id="GO:0008289">
    <property type="term" value="F:lipid binding"/>
    <property type="evidence" value="ECO:0007669"/>
    <property type="project" value="UniProtKB-KW"/>
</dbReference>
<evidence type="ECO:0000256" key="4">
    <source>
        <dbReference type="ARBA" id="ARBA00022737"/>
    </source>
</evidence>
<gene>
    <name evidence="13" type="ORF">KQ657_002966</name>
</gene>
<keyword evidence="6" id="KW-0445">Lipid transport</keyword>
<dbReference type="InterPro" id="IPR052455">
    <property type="entry name" value="Tricalbin_domain"/>
</dbReference>
<feature type="domain" description="C2" evidence="11">
    <location>
        <begin position="959"/>
        <end position="1080"/>
    </location>
</feature>
<dbReference type="SUPFAM" id="SSF49562">
    <property type="entry name" value="C2 domain (Calcium/lipid-binding domain, CaLB)"/>
    <property type="match status" value="4"/>
</dbReference>
<dbReference type="GO" id="GO:0006869">
    <property type="term" value="P:lipid transport"/>
    <property type="evidence" value="ECO:0007669"/>
    <property type="project" value="UniProtKB-KW"/>
</dbReference>
<dbReference type="PROSITE" id="PS51847">
    <property type="entry name" value="SMP"/>
    <property type="match status" value="1"/>
</dbReference>
<feature type="transmembrane region" description="Helical" evidence="10">
    <location>
        <begin position="98"/>
        <end position="116"/>
    </location>
</feature>
<evidence type="ECO:0000259" key="11">
    <source>
        <dbReference type="PROSITE" id="PS50004"/>
    </source>
</evidence>
<feature type="domain" description="SMP-LTD" evidence="12">
    <location>
        <begin position="163"/>
        <end position="365"/>
    </location>
</feature>
<keyword evidence="14" id="KW-1185">Reference proteome</keyword>
<dbReference type="InterPro" id="IPR037762">
    <property type="entry name" value="C2C_Tricalbin"/>
</dbReference>
<dbReference type="GeneID" id="66116340"/>
<feature type="transmembrane region" description="Helical" evidence="10">
    <location>
        <begin position="123"/>
        <end position="140"/>
    </location>
</feature>
<evidence type="ECO:0000313" key="14">
    <source>
        <dbReference type="Proteomes" id="UP000790833"/>
    </source>
</evidence>
<accession>A0A9P8AG08</accession>
<evidence type="ECO:0000256" key="5">
    <source>
        <dbReference type="ARBA" id="ARBA00022989"/>
    </source>
</evidence>
<dbReference type="InterPro" id="IPR031468">
    <property type="entry name" value="SMP_LBD"/>
</dbReference>
<feature type="domain" description="C2" evidence="11">
    <location>
        <begin position="502"/>
        <end position="617"/>
    </location>
</feature>
<evidence type="ECO:0000313" key="13">
    <source>
        <dbReference type="EMBL" id="KAG7191573.1"/>
    </source>
</evidence>
<dbReference type="CDD" id="cd04045">
    <property type="entry name" value="C2C_Tricalbin-like"/>
    <property type="match status" value="1"/>
</dbReference>
<comment type="caution">
    <text evidence="13">The sequence shown here is derived from an EMBL/GenBank/DDBJ whole genome shotgun (WGS) entry which is preliminary data.</text>
</comment>
<dbReference type="GO" id="GO:0071944">
    <property type="term" value="C:cell periphery"/>
    <property type="evidence" value="ECO:0007669"/>
    <property type="project" value="UniProtKB-ARBA"/>
</dbReference>
<dbReference type="Proteomes" id="UP000790833">
    <property type="component" value="Unassembled WGS sequence"/>
</dbReference>
<dbReference type="Pfam" id="PF00168">
    <property type="entry name" value="C2"/>
    <property type="match status" value="4"/>
</dbReference>
<proteinExistence type="predicted"/>
<organism evidence="13 14">
    <name type="scientific">Scheffersomyces spartinae</name>
    <dbReference type="NCBI Taxonomy" id="45513"/>
    <lineage>
        <taxon>Eukaryota</taxon>
        <taxon>Fungi</taxon>
        <taxon>Dikarya</taxon>
        <taxon>Ascomycota</taxon>
        <taxon>Saccharomycotina</taxon>
        <taxon>Pichiomycetes</taxon>
        <taxon>Debaryomycetaceae</taxon>
        <taxon>Scheffersomyces</taxon>
    </lineage>
</organism>
<dbReference type="CDD" id="cd04044">
    <property type="entry name" value="C2A_Tricalbin-like"/>
    <property type="match status" value="1"/>
</dbReference>
<reference evidence="13" key="1">
    <citation type="submission" date="2021-03" db="EMBL/GenBank/DDBJ databases">
        <authorList>
            <person name="Palmer J.M."/>
        </authorList>
    </citation>
    <scope>NUCLEOTIDE SEQUENCE</scope>
    <source>
        <strain evidence="13">ARV_011</strain>
    </source>
</reference>
<keyword evidence="4" id="KW-0677">Repeat</keyword>
<evidence type="ECO:0000256" key="8">
    <source>
        <dbReference type="ARBA" id="ARBA00023136"/>
    </source>
</evidence>
<dbReference type="EMBL" id="JAHMUF010000026">
    <property type="protein sequence ID" value="KAG7191573.1"/>
    <property type="molecule type" value="Genomic_DNA"/>
</dbReference>
<dbReference type="InterPro" id="IPR056910">
    <property type="entry name" value="TCB1-3_C2"/>
</dbReference>
<dbReference type="SMART" id="SM00239">
    <property type="entry name" value="C2"/>
    <property type="match status" value="4"/>
</dbReference>